<accession>A0A1Y5RPR1</accession>
<dbReference type="OrthoDB" id="9815689at2"/>
<feature type="compositionally biased region" description="Basic and acidic residues" evidence="1">
    <location>
        <begin position="47"/>
        <end position="61"/>
    </location>
</feature>
<dbReference type="InterPro" id="IPR012644">
    <property type="entry name" value="CHP02300_FYDLN_acid"/>
</dbReference>
<dbReference type="Proteomes" id="UP000193200">
    <property type="component" value="Unassembled WGS sequence"/>
</dbReference>
<organism evidence="2 3">
    <name type="scientific">Oceanibacterium hippocampi</name>
    <dbReference type="NCBI Taxonomy" id="745714"/>
    <lineage>
        <taxon>Bacteria</taxon>
        <taxon>Pseudomonadati</taxon>
        <taxon>Pseudomonadota</taxon>
        <taxon>Alphaproteobacteria</taxon>
        <taxon>Sneathiellales</taxon>
        <taxon>Sneathiellaceae</taxon>
        <taxon>Oceanibacterium</taxon>
    </lineage>
</organism>
<sequence>MAKPEWGIKRRCGGCSAAFYDFGKSPIVCPKCGVPYVDESPLRSRRKGAEAKSKPAAELKPKAKKVAPEADDDDDDDFDALDVDVDIEDEDEDDDALLADDEDDDVSDIVPGKASGDQEDKV</sequence>
<evidence type="ECO:0000313" key="3">
    <source>
        <dbReference type="Proteomes" id="UP000193200"/>
    </source>
</evidence>
<dbReference type="Pfam" id="PF09538">
    <property type="entry name" value="FYDLN_acid"/>
    <property type="match status" value="1"/>
</dbReference>
<evidence type="ECO:0000256" key="1">
    <source>
        <dbReference type="SAM" id="MobiDB-lite"/>
    </source>
</evidence>
<proteinExistence type="predicted"/>
<feature type="region of interest" description="Disordered" evidence="1">
    <location>
        <begin position="41"/>
        <end position="122"/>
    </location>
</feature>
<gene>
    <name evidence="2" type="ORF">OCH7691_00598</name>
</gene>
<dbReference type="InParanoid" id="A0A1Y5RPR1"/>
<dbReference type="RefSeq" id="WP_085881923.1">
    <property type="nucleotide sequence ID" value="NZ_FWFR01000001.1"/>
</dbReference>
<name>A0A1Y5RPR1_9PROT</name>
<evidence type="ECO:0000313" key="2">
    <source>
        <dbReference type="EMBL" id="SLN22593.1"/>
    </source>
</evidence>
<evidence type="ECO:0008006" key="4">
    <source>
        <dbReference type="Google" id="ProtNLM"/>
    </source>
</evidence>
<dbReference type="AlphaFoldDB" id="A0A1Y5RPR1"/>
<protein>
    <recommendedName>
        <fullName evidence="4">TIGR02300 family protein</fullName>
    </recommendedName>
</protein>
<keyword evidence="3" id="KW-1185">Reference proteome</keyword>
<reference evidence="2 3" key="1">
    <citation type="submission" date="2017-03" db="EMBL/GenBank/DDBJ databases">
        <authorList>
            <person name="Afonso C.L."/>
            <person name="Miller P.J."/>
            <person name="Scott M.A."/>
            <person name="Spackman E."/>
            <person name="Goraichik I."/>
            <person name="Dimitrov K.M."/>
            <person name="Suarez D.L."/>
            <person name="Swayne D.E."/>
        </authorList>
    </citation>
    <scope>NUCLEOTIDE SEQUENCE [LARGE SCALE GENOMIC DNA]</scope>
    <source>
        <strain evidence="2 3">CECT 7691</strain>
    </source>
</reference>
<feature type="compositionally biased region" description="Acidic residues" evidence="1">
    <location>
        <begin position="69"/>
        <end position="107"/>
    </location>
</feature>
<dbReference type="EMBL" id="FWFR01000001">
    <property type="protein sequence ID" value="SLN22593.1"/>
    <property type="molecule type" value="Genomic_DNA"/>
</dbReference>